<dbReference type="EMBL" id="AQRA01000007">
    <property type="protein sequence ID" value="EZH72529.1"/>
    <property type="molecule type" value="Genomic_DNA"/>
</dbReference>
<keyword evidence="1 4" id="KW-0808">Transferase</keyword>
<sequence length="290" mass="32831">MHENLIILAGGASSRMKKAIKTELSTDLTAQANTRSKSLISIDATGRPVMDYLLYNAKQAGYKHVFIVIGEKENLIKEFYGDNLKGNSFYGLTINYAIQYIPKDREKPFGTADALHQAITQYPELNSKTYTVCNSDNLYSEVALKALRSTDHANAFVSYDRDALQFSLERIARFALVSLNEEGFLKNIIEKPSVEDSELYKDGAGKLRVSMNIFKFNGAMFQEYVVNCPVNEKRNEKELPTALLNMVKEHPASVIGIPISEHVPDLTSKEDITILKEYIEKHYVNMDWNR</sequence>
<dbReference type="eggNOG" id="COG1208">
    <property type="taxonomic scope" value="Bacteria"/>
</dbReference>
<gene>
    <name evidence="4" type="ORF">ATO12_20550</name>
</gene>
<dbReference type="PANTHER" id="PTHR43584">
    <property type="entry name" value="NUCLEOTIDYL TRANSFERASE"/>
    <property type="match status" value="1"/>
</dbReference>
<dbReference type="Gene3D" id="3.90.550.10">
    <property type="entry name" value="Spore Coat Polysaccharide Biosynthesis Protein SpsA, Chain A"/>
    <property type="match status" value="1"/>
</dbReference>
<dbReference type="Pfam" id="PF00483">
    <property type="entry name" value="NTP_transferase"/>
    <property type="match status" value="1"/>
</dbReference>
<evidence type="ECO:0000313" key="5">
    <source>
        <dbReference type="Proteomes" id="UP000023541"/>
    </source>
</evidence>
<protein>
    <submittedName>
        <fullName evidence="4">Nucleotidyltransferase</fullName>
    </submittedName>
</protein>
<evidence type="ECO:0000256" key="2">
    <source>
        <dbReference type="ARBA" id="ARBA00022695"/>
    </source>
</evidence>
<accession>A0A023BRF0</accession>
<name>A0A023BRF0_9FLAO</name>
<reference evidence="4 5" key="1">
    <citation type="submission" date="2014-04" db="EMBL/GenBank/DDBJ databases">
        <title>Aquimarina sp. 22II-S11-z7 Genome Sequencing.</title>
        <authorList>
            <person name="Lai Q."/>
        </authorList>
    </citation>
    <scope>NUCLEOTIDE SEQUENCE [LARGE SCALE GENOMIC DNA]</scope>
    <source>
        <strain evidence="4 5">22II-S11-z7</strain>
    </source>
</reference>
<dbReference type="AlphaFoldDB" id="A0A023BRF0"/>
<proteinExistence type="predicted"/>
<dbReference type="PANTHER" id="PTHR43584:SF8">
    <property type="entry name" value="N-ACETYLMURAMATE ALPHA-1-PHOSPHATE URIDYLYLTRANSFERASE"/>
    <property type="match status" value="1"/>
</dbReference>
<comment type="caution">
    <text evidence="4">The sequence shown here is derived from an EMBL/GenBank/DDBJ whole genome shotgun (WGS) entry which is preliminary data.</text>
</comment>
<dbReference type="OrthoDB" id="9779926at2"/>
<dbReference type="SUPFAM" id="SSF53448">
    <property type="entry name" value="Nucleotide-diphospho-sugar transferases"/>
    <property type="match status" value="1"/>
</dbReference>
<dbReference type="GO" id="GO:0016779">
    <property type="term" value="F:nucleotidyltransferase activity"/>
    <property type="evidence" value="ECO:0007669"/>
    <property type="project" value="UniProtKB-KW"/>
</dbReference>
<evidence type="ECO:0000259" key="3">
    <source>
        <dbReference type="Pfam" id="PF00483"/>
    </source>
</evidence>
<keyword evidence="2" id="KW-0548">Nucleotidyltransferase</keyword>
<dbReference type="RefSeq" id="WP_034243661.1">
    <property type="nucleotide sequence ID" value="NZ_AQRA01000007.1"/>
</dbReference>
<dbReference type="STRING" id="1317122.ATO12_20550"/>
<dbReference type="InterPro" id="IPR029044">
    <property type="entry name" value="Nucleotide-diphossugar_trans"/>
</dbReference>
<evidence type="ECO:0000313" key="4">
    <source>
        <dbReference type="EMBL" id="EZH72529.1"/>
    </source>
</evidence>
<dbReference type="InterPro" id="IPR005835">
    <property type="entry name" value="NTP_transferase_dom"/>
</dbReference>
<dbReference type="Proteomes" id="UP000023541">
    <property type="component" value="Unassembled WGS sequence"/>
</dbReference>
<feature type="domain" description="Nucleotidyl transferase" evidence="3">
    <location>
        <begin position="6"/>
        <end position="249"/>
    </location>
</feature>
<evidence type="ECO:0000256" key="1">
    <source>
        <dbReference type="ARBA" id="ARBA00022679"/>
    </source>
</evidence>
<organism evidence="4 5">
    <name type="scientific">Aquimarina atlantica</name>
    <dbReference type="NCBI Taxonomy" id="1317122"/>
    <lineage>
        <taxon>Bacteria</taxon>
        <taxon>Pseudomonadati</taxon>
        <taxon>Bacteroidota</taxon>
        <taxon>Flavobacteriia</taxon>
        <taxon>Flavobacteriales</taxon>
        <taxon>Flavobacteriaceae</taxon>
        <taxon>Aquimarina</taxon>
    </lineage>
</organism>
<keyword evidence="5" id="KW-1185">Reference proteome</keyword>
<dbReference type="InterPro" id="IPR050065">
    <property type="entry name" value="GlmU-like"/>
</dbReference>